<keyword evidence="2" id="KW-0677">Repeat</keyword>
<dbReference type="SMART" id="SM00671">
    <property type="entry name" value="SEL1"/>
    <property type="match status" value="5"/>
</dbReference>
<dbReference type="GO" id="GO:0005758">
    <property type="term" value="C:mitochondrial intermembrane space"/>
    <property type="evidence" value="ECO:0007669"/>
    <property type="project" value="UniProtKB-SubCell"/>
</dbReference>
<sequence>MGTVDFLNEDEVKEFLDNIGVEYHFQCHREKDPEGCQRLADYLDSIKKNYEGAAQILKMNCDQNQHSESCYKLGAYHVTGKGGLPQCLKTAYSYFVKSCEKGGKKSSDSCHNAALLVMDGQAVEGQSNPRLARDYYTKACQGGFAPSCFNLSALFIQGTAGLEKDMGLALRYALRACDLGHVWGCANASRMYRLGDGTAKDDGKAEALKNRAKELHGQQSQTQLTFGQ</sequence>
<proteinExistence type="inferred from homology"/>
<dbReference type="PANTHER" id="PTHR13891">
    <property type="entry name" value="CYTOCHROME C OXIDASE ASSEMBLY FACTOR 7"/>
    <property type="match status" value="1"/>
</dbReference>
<dbReference type="PANTHER" id="PTHR13891:SF1">
    <property type="entry name" value="CYTOCHROME C OXIDASE ASSEMBLY FACTOR 7"/>
    <property type="match status" value="1"/>
</dbReference>
<comment type="function">
    <text evidence="3">Required for assembly of mitochondrial respiratory chain complexes.</text>
</comment>
<keyword evidence="5" id="KW-1185">Reference proteome</keyword>
<evidence type="ECO:0000256" key="1">
    <source>
        <dbReference type="ARBA" id="ARBA00008486"/>
    </source>
</evidence>
<dbReference type="InterPro" id="IPR006597">
    <property type="entry name" value="Sel1-like"/>
</dbReference>
<evidence type="ECO:0000313" key="4">
    <source>
        <dbReference type="EMBL" id="KAG2461592.1"/>
    </source>
</evidence>
<dbReference type="AlphaFoldDB" id="A0A8X8BP76"/>
<organism evidence="4 5">
    <name type="scientific">Polypterus senegalus</name>
    <name type="common">Senegal bichir</name>
    <dbReference type="NCBI Taxonomy" id="55291"/>
    <lineage>
        <taxon>Eukaryota</taxon>
        <taxon>Metazoa</taxon>
        <taxon>Chordata</taxon>
        <taxon>Craniata</taxon>
        <taxon>Vertebrata</taxon>
        <taxon>Euteleostomi</taxon>
        <taxon>Actinopterygii</taxon>
        <taxon>Polypteriformes</taxon>
        <taxon>Polypteridae</taxon>
        <taxon>Polypterus</taxon>
    </lineage>
</organism>
<dbReference type="InterPro" id="IPR011990">
    <property type="entry name" value="TPR-like_helical_dom_sf"/>
</dbReference>
<dbReference type="Proteomes" id="UP000886611">
    <property type="component" value="Unassembled WGS sequence"/>
</dbReference>
<accession>A0A8X8BP76</accession>
<comment type="caution">
    <text evidence="4">The sequence shown here is derived from an EMBL/GenBank/DDBJ whole genome shotgun (WGS) entry which is preliminary data.</text>
</comment>
<dbReference type="Pfam" id="PF08238">
    <property type="entry name" value="Sel1"/>
    <property type="match status" value="4"/>
</dbReference>
<protein>
    <recommendedName>
        <fullName evidence="3">Cytochrome c oxidase assembly factor 7</fullName>
    </recommendedName>
</protein>
<evidence type="ECO:0000256" key="2">
    <source>
        <dbReference type="ARBA" id="ARBA00022737"/>
    </source>
</evidence>
<feature type="non-terminal residue" evidence="4">
    <location>
        <position position="1"/>
    </location>
</feature>
<dbReference type="SUPFAM" id="SSF81901">
    <property type="entry name" value="HCP-like"/>
    <property type="match status" value="1"/>
</dbReference>
<dbReference type="InterPro" id="IPR040239">
    <property type="entry name" value="HcpB-like"/>
</dbReference>
<dbReference type="EMBL" id="JAATIS010004524">
    <property type="protein sequence ID" value="KAG2461592.1"/>
    <property type="molecule type" value="Genomic_DNA"/>
</dbReference>
<comment type="similarity">
    <text evidence="1 3">Belongs to the hcp beta-lactamase family.</text>
</comment>
<gene>
    <name evidence="4" type="primary">Coa7</name>
    <name evidence="4" type="ORF">GTO96_0009057</name>
</gene>
<evidence type="ECO:0000256" key="3">
    <source>
        <dbReference type="RuleBase" id="RU366075"/>
    </source>
</evidence>
<comment type="subcellular location">
    <subcellularLocation>
        <location evidence="3">Mitochondrion intermembrane space</location>
    </subcellularLocation>
</comment>
<reference evidence="4 5" key="1">
    <citation type="journal article" date="2021" name="Cell">
        <title>Tracing the genetic footprints of vertebrate landing in non-teleost ray-finned fishes.</title>
        <authorList>
            <person name="Bi X."/>
            <person name="Wang K."/>
            <person name="Yang L."/>
            <person name="Pan H."/>
            <person name="Jiang H."/>
            <person name="Wei Q."/>
            <person name="Fang M."/>
            <person name="Yu H."/>
            <person name="Zhu C."/>
            <person name="Cai Y."/>
            <person name="He Y."/>
            <person name="Gan X."/>
            <person name="Zeng H."/>
            <person name="Yu D."/>
            <person name="Zhu Y."/>
            <person name="Jiang H."/>
            <person name="Qiu Q."/>
            <person name="Yang H."/>
            <person name="Zhang Y.E."/>
            <person name="Wang W."/>
            <person name="Zhu M."/>
            <person name="He S."/>
            <person name="Zhang G."/>
        </authorList>
    </citation>
    <scope>NUCLEOTIDE SEQUENCE [LARGE SCALE GENOMIC DNA]</scope>
    <source>
        <strain evidence="4">Bchr_013</strain>
    </source>
</reference>
<feature type="non-terminal residue" evidence="4">
    <location>
        <position position="228"/>
    </location>
</feature>
<name>A0A8X8BP76_POLSE</name>
<dbReference type="OrthoDB" id="272077at2759"/>
<dbReference type="Gene3D" id="1.25.40.10">
    <property type="entry name" value="Tetratricopeptide repeat domain"/>
    <property type="match status" value="1"/>
</dbReference>
<evidence type="ECO:0000313" key="5">
    <source>
        <dbReference type="Proteomes" id="UP000886611"/>
    </source>
</evidence>